<name>A0A8H3AIE3_9AGAM</name>
<feature type="signal peptide" evidence="1">
    <location>
        <begin position="1"/>
        <end position="18"/>
    </location>
</feature>
<reference evidence="2" key="1">
    <citation type="submission" date="2021-01" db="EMBL/GenBank/DDBJ databases">
        <authorList>
            <person name="Kaushik A."/>
        </authorList>
    </citation>
    <scope>NUCLEOTIDE SEQUENCE</scope>
    <source>
        <strain evidence="2">Type strain: AG8-Rh-89/</strain>
    </source>
</reference>
<dbReference type="InterPro" id="IPR036812">
    <property type="entry name" value="NAD(P)_OxRdtase_dom_sf"/>
</dbReference>
<feature type="chain" id="PRO_5034633779" evidence="1">
    <location>
        <begin position="19"/>
        <end position="127"/>
    </location>
</feature>
<dbReference type="EMBL" id="CAJMWZ010000651">
    <property type="protein sequence ID" value="CAE6422965.1"/>
    <property type="molecule type" value="Genomic_DNA"/>
</dbReference>
<protein>
    <submittedName>
        <fullName evidence="2">Uncharacterized protein</fullName>
    </submittedName>
</protein>
<dbReference type="SUPFAM" id="SSF51430">
    <property type="entry name" value="NAD(P)-linked oxidoreductase"/>
    <property type="match status" value="1"/>
</dbReference>
<dbReference type="AlphaFoldDB" id="A0A8H3AIE3"/>
<proteinExistence type="predicted"/>
<gene>
    <name evidence="2" type="ORF">RDB_LOCUS11786</name>
</gene>
<evidence type="ECO:0000256" key="1">
    <source>
        <dbReference type="SAM" id="SignalP"/>
    </source>
</evidence>
<comment type="caution">
    <text evidence="2">The sequence shown here is derived from an EMBL/GenBank/DDBJ whole genome shotgun (WGS) entry which is preliminary data.</text>
</comment>
<dbReference type="Gene3D" id="3.20.20.100">
    <property type="entry name" value="NADP-dependent oxidoreductase domain"/>
    <property type="match status" value="1"/>
</dbReference>
<sequence length="127" mass="14609">MTKVLGFIVLVLQTFNLGLHDFRFFTQSLNMAWMVPSLEAQKNNVTKPYIFKSVKHSLERLQIDYMSMYSSVTASTIAETMQVLHDVVQTGYAPYTGMPSCYTYQFHAMQICDFVQAYSVHLYAEPL</sequence>
<evidence type="ECO:0000313" key="2">
    <source>
        <dbReference type="EMBL" id="CAE6422965.1"/>
    </source>
</evidence>
<organism evidence="2 3">
    <name type="scientific">Rhizoctonia solani</name>
    <dbReference type="NCBI Taxonomy" id="456999"/>
    <lineage>
        <taxon>Eukaryota</taxon>
        <taxon>Fungi</taxon>
        <taxon>Dikarya</taxon>
        <taxon>Basidiomycota</taxon>
        <taxon>Agaricomycotina</taxon>
        <taxon>Agaricomycetes</taxon>
        <taxon>Cantharellales</taxon>
        <taxon>Ceratobasidiaceae</taxon>
        <taxon>Rhizoctonia</taxon>
    </lineage>
</organism>
<dbReference type="Proteomes" id="UP000663850">
    <property type="component" value="Unassembled WGS sequence"/>
</dbReference>
<accession>A0A8H3AIE3</accession>
<keyword evidence="1" id="KW-0732">Signal</keyword>
<evidence type="ECO:0000313" key="3">
    <source>
        <dbReference type="Proteomes" id="UP000663850"/>
    </source>
</evidence>